<comment type="caution">
    <text evidence="16">Lacks conserved residue(s) required for the propagation of feature annotation.</text>
</comment>
<evidence type="ECO:0000256" key="4">
    <source>
        <dbReference type="ARBA" id="ARBA00012236"/>
    </source>
</evidence>
<keyword evidence="11 16" id="KW-0408">Iron</keyword>
<comment type="cofactor">
    <cofactor evidence="17">
        <name>[2Fe-2S] cluster</name>
        <dbReference type="ChEBI" id="CHEBI:190135"/>
    </cofactor>
    <text evidence="17">Binds 1 [2Fe-2S] cluster. The cluster is coordinated with 3 cysteines and 1 arginine.</text>
</comment>
<evidence type="ECO:0000256" key="6">
    <source>
        <dbReference type="ARBA" id="ARBA00022679"/>
    </source>
</evidence>
<comment type="cofactor">
    <cofactor evidence="16">
        <name>[2Fe-2S] cluster</name>
        <dbReference type="ChEBI" id="CHEBI:190135"/>
    </cofactor>
    <text evidence="16">Binds 1 [2Fe-2S] cluster. The cluster is coordinated with 3 cysteines and 1 arginine.</text>
</comment>
<keyword evidence="12 16" id="KW-0411">Iron-sulfur</keyword>
<feature type="binding site" evidence="16 17">
    <location>
        <position position="101"/>
    </location>
    <ligand>
        <name>[4Fe-4S] cluster</name>
        <dbReference type="ChEBI" id="CHEBI:49883"/>
        <note>4Fe-4S-S-AdoMet</note>
    </ligand>
</feature>
<name>A0A0Q0Z951_9CORY</name>
<comment type="subunit">
    <text evidence="3 16">Homodimer.</text>
</comment>
<dbReference type="GO" id="GO:0051539">
    <property type="term" value="F:4 iron, 4 sulfur cluster binding"/>
    <property type="evidence" value="ECO:0007669"/>
    <property type="project" value="UniProtKB-KW"/>
</dbReference>
<feature type="domain" description="Radical SAM core" evidence="18">
    <location>
        <begin position="79"/>
        <end position="304"/>
    </location>
</feature>
<evidence type="ECO:0000256" key="8">
    <source>
        <dbReference type="ARBA" id="ARBA00022714"/>
    </source>
</evidence>
<dbReference type="GO" id="GO:0004076">
    <property type="term" value="F:biotin synthase activity"/>
    <property type="evidence" value="ECO:0007669"/>
    <property type="project" value="UniProtKB-UniRule"/>
</dbReference>
<evidence type="ECO:0000313" key="19">
    <source>
        <dbReference type="EMBL" id="KQB86140.1"/>
    </source>
</evidence>
<evidence type="ECO:0000256" key="14">
    <source>
        <dbReference type="ARBA" id="ARBA00057568"/>
    </source>
</evidence>
<protein>
    <recommendedName>
        <fullName evidence="15 16">Biotin synthase</fullName>
        <ecNumber evidence="4 16">2.8.1.6</ecNumber>
    </recommendedName>
</protein>
<sequence>MRSSEELNSVQGWGYDWLEIRPGRSPTLTAILATARSKALNEGVGLGHEELVQVLSLPEEEIPALLELAHETRVRWCGEEVEVEGIVSLKTGGCPEDCHFCSQSGLFESPVRSVWLDIEKLVEAAKHTAKTGATEFCIVAAVKGPDERLMKQLESAVAAIHADVDIQVAASVGTLNAEQAHRLAKAGIHRYNHNLETARSFFPQVVTTHTWEERRETLERVREEGMEVCSGGIVGMGESLEQRAEFAVQLAEVEPKEVPMNFLDPRPGTPFEGYPLMDSRDALRAVGAFRLAMPHTTLRFAGGRELTLGAQGTEQGLLGGINAMIVGNYLTTLGRPMEEDIDMMGRLSLPIKALNSAV</sequence>
<comment type="similarity">
    <text evidence="2 16">Belongs to the radical SAM superfamily. Biotin synthase family.</text>
</comment>
<dbReference type="AlphaFoldDB" id="A0A0Q0Z951"/>
<dbReference type="PROSITE" id="PS51918">
    <property type="entry name" value="RADICAL_SAM"/>
    <property type="match status" value="1"/>
</dbReference>
<dbReference type="EMBL" id="LKEV01000004">
    <property type="protein sequence ID" value="KQB86140.1"/>
    <property type="molecule type" value="Genomic_DNA"/>
</dbReference>
<feature type="binding site" evidence="16 17">
    <location>
        <position position="94"/>
    </location>
    <ligand>
        <name>[4Fe-4S] cluster</name>
        <dbReference type="ChEBI" id="CHEBI:49883"/>
        <note>4Fe-4S-S-AdoMet</note>
    </ligand>
</feature>
<evidence type="ECO:0000256" key="1">
    <source>
        <dbReference type="ARBA" id="ARBA00004942"/>
    </source>
</evidence>
<keyword evidence="7 16" id="KW-0949">S-adenosyl-L-methionine</keyword>
<dbReference type="SFLD" id="SFLDS00029">
    <property type="entry name" value="Radical_SAM"/>
    <property type="match status" value="1"/>
</dbReference>
<dbReference type="CDD" id="cd01335">
    <property type="entry name" value="Radical_SAM"/>
    <property type="match status" value="1"/>
</dbReference>
<dbReference type="EC" id="2.8.1.6" evidence="4 16"/>
<dbReference type="Proteomes" id="UP000050488">
    <property type="component" value="Unassembled WGS sequence"/>
</dbReference>
<evidence type="ECO:0000313" key="20">
    <source>
        <dbReference type="Proteomes" id="UP000050488"/>
    </source>
</evidence>
<evidence type="ECO:0000256" key="12">
    <source>
        <dbReference type="ARBA" id="ARBA00023014"/>
    </source>
</evidence>
<dbReference type="SMART" id="SM00876">
    <property type="entry name" value="BATS"/>
    <property type="match status" value="1"/>
</dbReference>
<dbReference type="Pfam" id="PF06968">
    <property type="entry name" value="BATS"/>
    <property type="match status" value="1"/>
</dbReference>
<evidence type="ECO:0000256" key="7">
    <source>
        <dbReference type="ARBA" id="ARBA00022691"/>
    </source>
</evidence>
<evidence type="ECO:0000256" key="5">
    <source>
        <dbReference type="ARBA" id="ARBA00022485"/>
    </source>
</evidence>
<dbReference type="Pfam" id="PF04055">
    <property type="entry name" value="Radical_SAM"/>
    <property type="match status" value="1"/>
</dbReference>
<dbReference type="UniPathway" id="UPA00078">
    <property type="reaction ID" value="UER00162"/>
</dbReference>
<dbReference type="FunFam" id="3.20.20.70:FF:000026">
    <property type="entry name" value="Biotin synthase"/>
    <property type="match status" value="1"/>
</dbReference>
<gene>
    <name evidence="16 19" type="primary">bioB</name>
    <name evidence="19" type="ORF">Clow_01494</name>
</gene>
<keyword evidence="9 16" id="KW-0479">Metal-binding</keyword>
<dbReference type="PANTHER" id="PTHR22976:SF2">
    <property type="entry name" value="BIOTIN SYNTHASE, MITOCHONDRIAL"/>
    <property type="match status" value="1"/>
</dbReference>
<dbReference type="SFLD" id="SFLDG01278">
    <property type="entry name" value="biotin_synthase_like"/>
    <property type="match status" value="1"/>
</dbReference>
<dbReference type="HAMAP" id="MF_01694">
    <property type="entry name" value="BioB"/>
    <property type="match status" value="1"/>
</dbReference>
<comment type="catalytic activity">
    <reaction evidence="13 16">
        <text>(4R,5S)-dethiobiotin + (sulfur carrier)-SH + 2 reduced [2Fe-2S]-[ferredoxin] + 2 S-adenosyl-L-methionine = (sulfur carrier)-H + biotin + 2 5'-deoxyadenosine + 2 L-methionine + 2 oxidized [2Fe-2S]-[ferredoxin]</text>
        <dbReference type="Rhea" id="RHEA:22060"/>
        <dbReference type="Rhea" id="RHEA-COMP:10000"/>
        <dbReference type="Rhea" id="RHEA-COMP:10001"/>
        <dbReference type="Rhea" id="RHEA-COMP:14737"/>
        <dbReference type="Rhea" id="RHEA-COMP:14739"/>
        <dbReference type="ChEBI" id="CHEBI:17319"/>
        <dbReference type="ChEBI" id="CHEBI:29917"/>
        <dbReference type="ChEBI" id="CHEBI:33737"/>
        <dbReference type="ChEBI" id="CHEBI:33738"/>
        <dbReference type="ChEBI" id="CHEBI:57586"/>
        <dbReference type="ChEBI" id="CHEBI:57844"/>
        <dbReference type="ChEBI" id="CHEBI:59789"/>
        <dbReference type="ChEBI" id="CHEBI:64428"/>
        <dbReference type="ChEBI" id="CHEBI:149473"/>
        <dbReference type="EC" id="2.8.1.6"/>
    </reaction>
</comment>
<feature type="binding site" evidence="16 17">
    <location>
        <position position="137"/>
    </location>
    <ligand>
        <name>[2Fe-2S] cluster</name>
        <dbReference type="ChEBI" id="CHEBI:190135"/>
    </ligand>
</feature>
<comment type="cofactor">
    <cofactor evidence="16 17">
        <name>[4Fe-4S] cluster</name>
        <dbReference type="ChEBI" id="CHEBI:49883"/>
    </cofactor>
    <text evidence="16 17">Binds 1 [4Fe-4S] cluster. The cluster is coordinated with 3 cysteines and an exchangeable S-adenosyl-L-methionine.</text>
</comment>
<dbReference type="SFLD" id="SFLDG01060">
    <property type="entry name" value="BATS_domain_containing"/>
    <property type="match status" value="1"/>
</dbReference>
<dbReference type="Gene3D" id="3.20.20.70">
    <property type="entry name" value="Aldolase class I"/>
    <property type="match status" value="1"/>
</dbReference>
<evidence type="ECO:0000256" key="13">
    <source>
        <dbReference type="ARBA" id="ARBA00051157"/>
    </source>
</evidence>
<dbReference type="PIRSF" id="PIRSF001619">
    <property type="entry name" value="Biotin_synth"/>
    <property type="match status" value="1"/>
</dbReference>
<dbReference type="InterPro" id="IPR002684">
    <property type="entry name" value="Biotin_synth/BioAB"/>
</dbReference>
<evidence type="ECO:0000256" key="17">
    <source>
        <dbReference type="PIRSR" id="PIRSR001619-1"/>
    </source>
</evidence>
<proteinExistence type="inferred from homology"/>
<dbReference type="InterPro" id="IPR024177">
    <property type="entry name" value="Biotin_synthase"/>
</dbReference>
<dbReference type="STRING" id="1544413.Clow_01494"/>
<evidence type="ECO:0000256" key="10">
    <source>
        <dbReference type="ARBA" id="ARBA00022756"/>
    </source>
</evidence>
<dbReference type="NCBIfam" id="TIGR00433">
    <property type="entry name" value="bioB"/>
    <property type="match status" value="1"/>
</dbReference>
<keyword evidence="5 16" id="KW-0004">4Fe-4S</keyword>
<evidence type="ECO:0000256" key="3">
    <source>
        <dbReference type="ARBA" id="ARBA00011738"/>
    </source>
</evidence>
<evidence type="ECO:0000259" key="18">
    <source>
        <dbReference type="PROSITE" id="PS51918"/>
    </source>
</evidence>
<comment type="function">
    <text evidence="14 16">Catalyzes the conversion of dethiobiotin (DTB) to biotin by the insertion of a sulfur atom into dethiobiotin via a radical-based mechanism.</text>
</comment>
<evidence type="ECO:0000256" key="2">
    <source>
        <dbReference type="ARBA" id="ARBA00010765"/>
    </source>
</evidence>
<evidence type="ECO:0000256" key="16">
    <source>
        <dbReference type="HAMAP-Rule" id="MF_01694"/>
    </source>
</evidence>
<organism evidence="19 20">
    <name type="scientific">Corynebacterium lowii</name>
    <dbReference type="NCBI Taxonomy" id="1544413"/>
    <lineage>
        <taxon>Bacteria</taxon>
        <taxon>Bacillati</taxon>
        <taxon>Actinomycetota</taxon>
        <taxon>Actinomycetes</taxon>
        <taxon>Mycobacteriales</taxon>
        <taxon>Corynebacteriaceae</taxon>
        <taxon>Corynebacterium</taxon>
    </lineage>
</organism>
<dbReference type="GO" id="GO:0051537">
    <property type="term" value="F:2 iron, 2 sulfur cluster binding"/>
    <property type="evidence" value="ECO:0007669"/>
    <property type="project" value="UniProtKB-KW"/>
</dbReference>
<dbReference type="SMART" id="SM00729">
    <property type="entry name" value="Elp3"/>
    <property type="match status" value="1"/>
</dbReference>
<comment type="pathway">
    <text evidence="1 16">Cofactor biosynthesis; biotin biosynthesis; biotin from 7,8-diaminononanoate: step 2/2.</text>
</comment>
<dbReference type="SUPFAM" id="SSF102114">
    <property type="entry name" value="Radical SAM enzymes"/>
    <property type="match status" value="1"/>
</dbReference>
<keyword evidence="6 16" id="KW-0808">Transferase</keyword>
<evidence type="ECO:0000256" key="9">
    <source>
        <dbReference type="ARBA" id="ARBA00022723"/>
    </source>
</evidence>
<feature type="binding site" evidence="16 17">
    <location>
        <position position="98"/>
    </location>
    <ligand>
        <name>[4Fe-4S] cluster</name>
        <dbReference type="ChEBI" id="CHEBI:49883"/>
        <note>4Fe-4S-S-AdoMet</note>
    </ligand>
</feature>
<evidence type="ECO:0000256" key="15">
    <source>
        <dbReference type="ARBA" id="ARBA00070199"/>
    </source>
</evidence>
<dbReference type="InterPro" id="IPR007197">
    <property type="entry name" value="rSAM"/>
</dbReference>
<keyword evidence="20" id="KW-1185">Reference proteome</keyword>
<reference evidence="19 20" key="1">
    <citation type="submission" date="2015-10" db="EMBL/GenBank/DDBJ databases">
        <title>Corynebacteirum lowii and Corynebacterium oculi species nova, derived from human clinical disease and and emended description of Corynebacterium mastiditis.</title>
        <authorList>
            <person name="Bernard K."/>
            <person name="Pacheco A.L."/>
            <person name="Mcdougall C."/>
            <person name="Burtx T."/>
            <person name="Weibe D."/>
            <person name="Tyler S."/>
            <person name="Olson A.B."/>
            <person name="Cnockaert M."/>
            <person name="Eguchi H."/>
            <person name="Kuwahara T."/>
            <person name="Nakayama-Imaohji H."/>
            <person name="Boudewijins M."/>
            <person name="Van Hoecke F."/>
            <person name="Bernier A.-M."/>
            <person name="Vandamme P."/>
        </authorList>
    </citation>
    <scope>NUCLEOTIDE SEQUENCE [LARGE SCALE GENOMIC DNA]</scope>
    <source>
        <strain evidence="19 20">NML 130206</strain>
    </source>
</reference>
<keyword evidence="8 16" id="KW-0001">2Fe-2S</keyword>
<dbReference type="InterPro" id="IPR010722">
    <property type="entry name" value="BATS_dom"/>
</dbReference>
<comment type="caution">
    <text evidence="19">The sequence shown here is derived from an EMBL/GenBank/DDBJ whole genome shotgun (WGS) entry which is preliminary data.</text>
</comment>
<keyword evidence="10 16" id="KW-0093">Biotin biosynthesis</keyword>
<dbReference type="GO" id="GO:0009102">
    <property type="term" value="P:biotin biosynthetic process"/>
    <property type="evidence" value="ECO:0007669"/>
    <property type="project" value="UniProtKB-UniRule"/>
</dbReference>
<dbReference type="InterPro" id="IPR013785">
    <property type="entry name" value="Aldolase_TIM"/>
</dbReference>
<dbReference type="GO" id="GO:0005506">
    <property type="term" value="F:iron ion binding"/>
    <property type="evidence" value="ECO:0007669"/>
    <property type="project" value="UniProtKB-UniRule"/>
</dbReference>
<dbReference type="PATRIC" id="fig|1544413.3.peg.1496"/>
<evidence type="ECO:0000256" key="11">
    <source>
        <dbReference type="ARBA" id="ARBA00023004"/>
    </source>
</evidence>
<feature type="binding site" evidence="16 17">
    <location>
        <position position="229"/>
    </location>
    <ligand>
        <name>[2Fe-2S] cluster</name>
        <dbReference type="ChEBI" id="CHEBI:190135"/>
    </ligand>
</feature>
<dbReference type="InterPro" id="IPR006638">
    <property type="entry name" value="Elp3/MiaA/NifB-like_rSAM"/>
</dbReference>
<feature type="binding site" evidence="16 17">
    <location>
        <position position="299"/>
    </location>
    <ligand>
        <name>[2Fe-2S] cluster</name>
        <dbReference type="ChEBI" id="CHEBI:190135"/>
    </ligand>
</feature>
<dbReference type="PANTHER" id="PTHR22976">
    <property type="entry name" value="BIOTIN SYNTHASE"/>
    <property type="match status" value="1"/>
</dbReference>
<accession>A0A0Q0Z951</accession>
<dbReference type="InterPro" id="IPR058240">
    <property type="entry name" value="rSAM_sf"/>
</dbReference>